<feature type="compositionally biased region" description="Acidic residues" evidence="2">
    <location>
        <begin position="53"/>
        <end position="68"/>
    </location>
</feature>
<dbReference type="Proteomes" id="UP000054408">
    <property type="component" value="Unassembled WGS sequence"/>
</dbReference>
<proteinExistence type="predicted"/>
<feature type="region of interest" description="Disordered" evidence="2">
    <location>
        <begin position="44"/>
        <end position="69"/>
    </location>
</feature>
<reference evidence="3 4" key="1">
    <citation type="submission" date="2010-05" db="EMBL/GenBank/DDBJ databases">
        <title>The Genome Sequence of Thecamonas trahens ATCC 50062.</title>
        <authorList>
            <consortium name="The Broad Institute Genome Sequencing Platform"/>
            <person name="Russ C."/>
            <person name="Cuomo C."/>
            <person name="Shea T."/>
            <person name="Young S.K."/>
            <person name="Zeng Q."/>
            <person name="Koehrsen M."/>
            <person name="Haas B."/>
            <person name="Borodovsky M."/>
            <person name="Guigo R."/>
            <person name="Alvarado L."/>
            <person name="Berlin A."/>
            <person name="Bochicchio J."/>
            <person name="Borenstein D."/>
            <person name="Chapman S."/>
            <person name="Chen Z."/>
            <person name="Freedman E."/>
            <person name="Gellesch M."/>
            <person name="Goldberg J."/>
            <person name="Griggs A."/>
            <person name="Gujja S."/>
            <person name="Heilman E."/>
            <person name="Heiman D."/>
            <person name="Hepburn T."/>
            <person name="Howarth C."/>
            <person name="Jen D."/>
            <person name="Larson L."/>
            <person name="Mehta T."/>
            <person name="Park D."/>
            <person name="Pearson M."/>
            <person name="Roberts A."/>
            <person name="Saif S."/>
            <person name="Shenoy N."/>
            <person name="Sisk P."/>
            <person name="Stolte C."/>
            <person name="Sykes S."/>
            <person name="Thomson T."/>
            <person name="Walk T."/>
            <person name="White J."/>
            <person name="Yandava C."/>
            <person name="Burger G."/>
            <person name="Gray M.W."/>
            <person name="Holland P.W.H."/>
            <person name="King N."/>
            <person name="Lang F.B.F."/>
            <person name="Roger A.J."/>
            <person name="Ruiz-Trillo I."/>
            <person name="Lander E."/>
            <person name="Nusbaum C."/>
        </authorList>
    </citation>
    <scope>NUCLEOTIDE SEQUENCE [LARGE SCALE GENOMIC DNA]</scope>
    <source>
        <strain evidence="3 4">ATCC 50062</strain>
    </source>
</reference>
<protein>
    <submittedName>
        <fullName evidence="3">Uncharacterized protein</fullName>
    </submittedName>
</protein>
<keyword evidence="4" id="KW-1185">Reference proteome</keyword>
<name>A0A0L0DXW9_THETB</name>
<feature type="coiled-coil region" evidence="1">
    <location>
        <begin position="111"/>
        <end position="145"/>
    </location>
</feature>
<sequence>MARSLDAAFEEALRAGEAEEDVGVFGSPGTDLVSTAAVLAEARAASGRSAVEGSEDEETSGEGQEEEGDAKIAHGHALPYAPSPAHFQDEVALRREVSRLNALLYANELTFQRTLSQNDKLREQLAQAAREVTEAQSAAGAAKEELMLFQTRNATPPGVALTELRGRQLQMVTIERDQLRMHVAARDETVSQLRMQVGLIHDERMDQIVALEREIERLNQSLASAAVLAKSRGARADKLAAQLATLSREADERVYNAEQRAALETAKLRELRSEVEAESARAAAAEARAETYAARSCDAEATAAALQASATALRADLDEARRQLDTVSGGHALAEMAAAFDARLDELQGELAAARRGASGMIAQAGEEAGDDAGGEAEKSFVQDLGAYLAPALFELGGDETEVGADETQAVVQPDETSQSISFSGRTVFEQPAVAEAAAQTEATDRRESETQTEEQVEAVAQASAKASPQLAAAIAEVRSLTNTNARLVHELHTAQAEVRSARAGHDTALDEMRRSLEAVEARLADMAAAYTELRDEHSALQHRHALLSEKHHATLEQHREALLALKDSAPHIAFETLREEIVALHASYVRDKRALERKLRKRSAAGGPGVRDVVPDDVEPWANESHELDTTAGLDHTAFLIRPSPSPVR</sequence>
<dbReference type="EMBL" id="GL349441">
    <property type="protein sequence ID" value="KNC56378.1"/>
    <property type="molecule type" value="Genomic_DNA"/>
</dbReference>
<evidence type="ECO:0000256" key="1">
    <source>
        <dbReference type="SAM" id="Coils"/>
    </source>
</evidence>
<dbReference type="RefSeq" id="XP_013760893.1">
    <property type="nucleotide sequence ID" value="XM_013905439.1"/>
</dbReference>
<feature type="coiled-coil region" evidence="1">
    <location>
        <begin position="201"/>
        <end position="228"/>
    </location>
</feature>
<organism evidence="3 4">
    <name type="scientific">Thecamonas trahens ATCC 50062</name>
    <dbReference type="NCBI Taxonomy" id="461836"/>
    <lineage>
        <taxon>Eukaryota</taxon>
        <taxon>Apusozoa</taxon>
        <taxon>Apusomonadida</taxon>
        <taxon>Apusomonadidae</taxon>
        <taxon>Thecamonas</taxon>
    </lineage>
</organism>
<keyword evidence="1" id="KW-0175">Coiled coil</keyword>
<dbReference type="AlphaFoldDB" id="A0A0L0DXW9"/>
<accession>A0A0L0DXW9</accession>
<feature type="coiled-coil region" evidence="1">
    <location>
        <begin position="478"/>
        <end position="537"/>
    </location>
</feature>
<feature type="region of interest" description="Disordered" evidence="2">
    <location>
        <begin position="436"/>
        <end position="455"/>
    </location>
</feature>
<evidence type="ECO:0000256" key="2">
    <source>
        <dbReference type="SAM" id="MobiDB-lite"/>
    </source>
</evidence>
<feature type="coiled-coil region" evidence="1">
    <location>
        <begin position="254"/>
        <end position="323"/>
    </location>
</feature>
<evidence type="ECO:0000313" key="3">
    <source>
        <dbReference type="EMBL" id="KNC56378.1"/>
    </source>
</evidence>
<gene>
    <name evidence="3" type="ORF">AMSG_02348</name>
</gene>
<dbReference type="GeneID" id="25562032"/>
<evidence type="ECO:0000313" key="4">
    <source>
        <dbReference type="Proteomes" id="UP000054408"/>
    </source>
</evidence>